<comment type="caution">
    <text evidence="1">The sequence shown here is derived from an EMBL/GenBank/DDBJ whole genome shotgun (WGS) entry which is preliminary data.</text>
</comment>
<reference evidence="2" key="1">
    <citation type="journal article" date="2019" name="Int. J. Syst. Evol. Microbiol.">
        <title>The Global Catalogue of Microorganisms (GCM) 10K type strain sequencing project: providing services to taxonomists for standard genome sequencing and annotation.</title>
        <authorList>
            <consortium name="The Broad Institute Genomics Platform"/>
            <consortium name="The Broad Institute Genome Sequencing Center for Infectious Disease"/>
            <person name="Wu L."/>
            <person name="Ma J."/>
        </authorList>
    </citation>
    <scope>NUCLEOTIDE SEQUENCE [LARGE SCALE GENOMIC DNA]</scope>
    <source>
        <strain evidence="2">NBRC 111980</strain>
    </source>
</reference>
<gene>
    <name evidence="1" type="ORF">GCM10007901_25930</name>
</gene>
<name>A0ABQ5XQH9_9GAMM</name>
<keyword evidence="2" id="KW-1185">Reference proteome</keyword>
<proteinExistence type="predicted"/>
<dbReference type="Proteomes" id="UP001156670">
    <property type="component" value="Unassembled WGS sequence"/>
</dbReference>
<dbReference type="EMBL" id="BSOB01000022">
    <property type="protein sequence ID" value="GLQ93642.1"/>
    <property type="molecule type" value="Genomic_DNA"/>
</dbReference>
<organism evidence="1 2">
    <name type="scientific">Dyella acidisoli</name>
    <dbReference type="NCBI Taxonomy" id="1867834"/>
    <lineage>
        <taxon>Bacteria</taxon>
        <taxon>Pseudomonadati</taxon>
        <taxon>Pseudomonadota</taxon>
        <taxon>Gammaproteobacteria</taxon>
        <taxon>Lysobacterales</taxon>
        <taxon>Rhodanobacteraceae</taxon>
        <taxon>Dyella</taxon>
    </lineage>
</organism>
<evidence type="ECO:0000313" key="2">
    <source>
        <dbReference type="Proteomes" id="UP001156670"/>
    </source>
</evidence>
<evidence type="ECO:0000313" key="1">
    <source>
        <dbReference type="EMBL" id="GLQ93642.1"/>
    </source>
</evidence>
<accession>A0ABQ5XQH9</accession>
<protein>
    <submittedName>
        <fullName evidence="1">Uncharacterized protein</fullName>
    </submittedName>
</protein>
<sequence>MNVDYSVRQQQARALLDGLHPVRFGDLPEPLLKQALSSNAGRRHLARAAVRYVPGVFAPDHERWQCWQDEPWLQWPQSRIQAFSQTLGAIALGPALRMIVERNAVLFVRNALGIENWRYAQSANPWPESESAPEAIRNMGEAVLKRCGSDAHALSTAVLERGKIEFIGYAERRHESLAARLALAYAEVSAGSCKGSCWLPASTVPMLLAEQKALDVDSSTELMTAEGPIE</sequence>
<dbReference type="RefSeq" id="WP_284321349.1">
    <property type="nucleotide sequence ID" value="NZ_BSOB01000022.1"/>
</dbReference>